<dbReference type="GO" id="GO:0016887">
    <property type="term" value="F:ATP hydrolysis activity"/>
    <property type="evidence" value="ECO:0007669"/>
    <property type="project" value="InterPro"/>
</dbReference>
<dbReference type="InterPro" id="IPR003439">
    <property type="entry name" value="ABC_transporter-like_ATP-bd"/>
</dbReference>
<dbReference type="GO" id="GO:0043215">
    <property type="term" value="P:daunorubicin transport"/>
    <property type="evidence" value="ECO:0007669"/>
    <property type="project" value="InterPro"/>
</dbReference>
<keyword evidence="12" id="KW-1185">Reference proteome</keyword>
<evidence type="ECO:0000256" key="9">
    <source>
        <dbReference type="ARBA" id="ARBA00049985"/>
    </source>
</evidence>
<evidence type="ECO:0000256" key="1">
    <source>
        <dbReference type="ARBA" id="ARBA00004413"/>
    </source>
</evidence>
<evidence type="ECO:0000256" key="8">
    <source>
        <dbReference type="ARBA" id="ARBA00023251"/>
    </source>
</evidence>
<comment type="caution">
    <text evidence="11">The sequence shown here is derived from an EMBL/GenBank/DDBJ whole genome shotgun (WGS) entry which is preliminary data.</text>
</comment>
<reference evidence="12" key="1">
    <citation type="submission" date="2019-06" db="EMBL/GenBank/DDBJ databases">
        <title>Gordonia isolated from sludge of a wastewater treatment plant.</title>
        <authorList>
            <person name="Tamura T."/>
            <person name="Aoyama K."/>
            <person name="Kang Y."/>
            <person name="Saito S."/>
            <person name="Akiyama N."/>
            <person name="Yazawa K."/>
            <person name="Gonoi T."/>
            <person name="Mikami Y."/>
        </authorList>
    </citation>
    <scope>NUCLEOTIDE SEQUENCE [LARGE SCALE GENOMIC DNA]</scope>
    <source>
        <strain evidence="12">NBRC 107697</strain>
    </source>
</reference>
<dbReference type="GO" id="GO:0005886">
    <property type="term" value="C:plasma membrane"/>
    <property type="evidence" value="ECO:0007669"/>
    <property type="project" value="UniProtKB-SubCell"/>
</dbReference>
<dbReference type="SUPFAM" id="SSF52540">
    <property type="entry name" value="P-loop containing nucleoside triphosphate hydrolases"/>
    <property type="match status" value="1"/>
</dbReference>
<evidence type="ECO:0000256" key="6">
    <source>
        <dbReference type="ARBA" id="ARBA00022967"/>
    </source>
</evidence>
<dbReference type="Proteomes" id="UP000444980">
    <property type="component" value="Unassembled WGS sequence"/>
</dbReference>
<sequence>MAIVEARGLQKSFGEVAALRDLSLSVEEGEILGVLGPNGAGKTTTINMLTTLMRPDAGSVEVAGIDVLNNPTAVRPLIGLTGQFAALDGNLTARENLVLFGRLFKLGRSAATTRAAELLEEFDLTDAADRRTANFSGGMRRRLDLAASMIGNPKVLFLDEPTTGLDPRSRSMLWDVVRRLRDEGVTVFLTTQYLEEADQLADRIVVIDHGTVIAEGTPAELKTRIGGAVCHLTVDDEAQRDRAAEILGARWPVSRSGDELTVPSEGSSTLFAAVRILDEAGIVPDDIGLRNPTLDDVFLALTGQSTTDSESDEQAVEASA</sequence>
<dbReference type="PANTHER" id="PTHR42711">
    <property type="entry name" value="ABC TRANSPORTER ATP-BINDING PROTEIN"/>
    <property type="match status" value="1"/>
</dbReference>
<dbReference type="Pfam" id="PF00005">
    <property type="entry name" value="ABC_tran"/>
    <property type="match status" value="1"/>
</dbReference>
<accession>A0A7M3SV15</accession>
<dbReference type="Gene3D" id="3.40.50.300">
    <property type="entry name" value="P-loop containing nucleotide triphosphate hydrolases"/>
    <property type="match status" value="1"/>
</dbReference>
<dbReference type="AlphaFoldDB" id="A0A7M3SV15"/>
<evidence type="ECO:0000256" key="4">
    <source>
        <dbReference type="ARBA" id="ARBA00022741"/>
    </source>
</evidence>
<keyword evidence="6" id="KW-1278">Translocase</keyword>
<evidence type="ECO:0000256" key="3">
    <source>
        <dbReference type="ARBA" id="ARBA00022475"/>
    </source>
</evidence>
<gene>
    <name evidence="11" type="ORF">nbrc107697_05280</name>
</gene>
<dbReference type="GO" id="GO:0046677">
    <property type="term" value="P:response to antibiotic"/>
    <property type="evidence" value="ECO:0007669"/>
    <property type="project" value="UniProtKB-KW"/>
</dbReference>
<dbReference type="GO" id="GO:0055085">
    <property type="term" value="P:transmembrane transport"/>
    <property type="evidence" value="ECO:0007669"/>
    <property type="project" value="UniProtKB-ARBA"/>
</dbReference>
<protein>
    <submittedName>
        <fullName evidence="11">Daunorubicin resistance protein DrrA family ABC transporter ATP-binding protein</fullName>
    </submittedName>
</protein>
<comment type="similarity">
    <text evidence="9">Belongs to the ABC transporter superfamily. Drug exporter-1 (DrugE1) (TC 3.A.1.105) family.</text>
</comment>
<dbReference type="GO" id="GO:0005524">
    <property type="term" value="F:ATP binding"/>
    <property type="evidence" value="ECO:0007669"/>
    <property type="project" value="UniProtKB-KW"/>
</dbReference>
<keyword evidence="5 11" id="KW-0067">ATP-binding</keyword>
<dbReference type="PROSITE" id="PS00211">
    <property type="entry name" value="ABC_TRANSPORTER_1"/>
    <property type="match status" value="1"/>
</dbReference>
<name>A0A7M3SV15_9ACTN</name>
<organism evidence="11 12">
    <name type="scientific">Gordonia crocea</name>
    <dbReference type="NCBI Taxonomy" id="589162"/>
    <lineage>
        <taxon>Bacteria</taxon>
        <taxon>Bacillati</taxon>
        <taxon>Actinomycetota</taxon>
        <taxon>Actinomycetes</taxon>
        <taxon>Mycobacteriales</taxon>
        <taxon>Gordoniaceae</taxon>
        <taxon>Gordonia</taxon>
    </lineage>
</organism>
<dbReference type="InterPro" id="IPR027417">
    <property type="entry name" value="P-loop_NTPase"/>
</dbReference>
<evidence type="ECO:0000256" key="7">
    <source>
        <dbReference type="ARBA" id="ARBA00023136"/>
    </source>
</evidence>
<evidence type="ECO:0000256" key="2">
    <source>
        <dbReference type="ARBA" id="ARBA00022448"/>
    </source>
</evidence>
<keyword evidence="8" id="KW-0046">Antibiotic resistance</keyword>
<dbReference type="GO" id="GO:1900753">
    <property type="term" value="P:doxorubicin transport"/>
    <property type="evidence" value="ECO:0007669"/>
    <property type="project" value="InterPro"/>
</dbReference>
<evidence type="ECO:0000313" key="12">
    <source>
        <dbReference type="Proteomes" id="UP000444980"/>
    </source>
</evidence>
<dbReference type="OrthoDB" id="9804819at2"/>
<dbReference type="InterPro" id="IPR005894">
    <property type="entry name" value="DrrA"/>
</dbReference>
<dbReference type="EMBL" id="BJOU01000001">
    <property type="protein sequence ID" value="GED96489.1"/>
    <property type="molecule type" value="Genomic_DNA"/>
</dbReference>
<dbReference type="FunFam" id="3.40.50.300:FF:000589">
    <property type="entry name" value="ABC transporter, ATP-binding subunit"/>
    <property type="match status" value="1"/>
</dbReference>
<keyword evidence="3" id="KW-1003">Cell membrane</keyword>
<evidence type="ECO:0000313" key="11">
    <source>
        <dbReference type="EMBL" id="GED96489.1"/>
    </source>
</evidence>
<keyword evidence="4" id="KW-0547">Nucleotide-binding</keyword>
<proteinExistence type="inferred from homology"/>
<dbReference type="NCBIfam" id="TIGR01188">
    <property type="entry name" value="drrA"/>
    <property type="match status" value="1"/>
</dbReference>
<dbReference type="InterPro" id="IPR017871">
    <property type="entry name" value="ABC_transporter-like_CS"/>
</dbReference>
<dbReference type="PANTHER" id="PTHR42711:SF19">
    <property type="entry name" value="DOXORUBICIN RESISTANCE ATP-BINDING PROTEIN DRRA"/>
    <property type="match status" value="1"/>
</dbReference>
<keyword evidence="2" id="KW-0813">Transport</keyword>
<comment type="subcellular location">
    <subcellularLocation>
        <location evidence="1">Cell membrane</location>
        <topology evidence="1">Peripheral membrane protein</topology>
        <orientation evidence="1">Cytoplasmic side</orientation>
    </subcellularLocation>
</comment>
<evidence type="ECO:0000256" key="5">
    <source>
        <dbReference type="ARBA" id="ARBA00022840"/>
    </source>
</evidence>
<dbReference type="RefSeq" id="WP_161925956.1">
    <property type="nucleotide sequence ID" value="NZ_BJOU01000001.1"/>
</dbReference>
<dbReference type="PROSITE" id="PS50893">
    <property type="entry name" value="ABC_TRANSPORTER_2"/>
    <property type="match status" value="1"/>
</dbReference>
<feature type="domain" description="ABC transporter" evidence="10">
    <location>
        <begin position="4"/>
        <end position="234"/>
    </location>
</feature>
<keyword evidence="7" id="KW-0472">Membrane</keyword>
<dbReference type="InterPro" id="IPR003593">
    <property type="entry name" value="AAA+_ATPase"/>
</dbReference>
<evidence type="ECO:0000259" key="10">
    <source>
        <dbReference type="PROSITE" id="PS50893"/>
    </source>
</evidence>
<dbReference type="SMART" id="SM00382">
    <property type="entry name" value="AAA"/>
    <property type="match status" value="1"/>
</dbReference>
<dbReference type="InterPro" id="IPR050763">
    <property type="entry name" value="ABC_transporter_ATP-binding"/>
</dbReference>